<accession>A0AA97F9M4</accession>
<evidence type="ECO:0000256" key="1">
    <source>
        <dbReference type="SAM" id="Phobius"/>
    </source>
</evidence>
<dbReference type="RefSeq" id="WP_317083507.1">
    <property type="nucleotide sequence ID" value="NZ_CP136594.1"/>
</dbReference>
<dbReference type="EMBL" id="CP136594">
    <property type="protein sequence ID" value="WOE76071.1"/>
    <property type="molecule type" value="Genomic_DNA"/>
</dbReference>
<dbReference type="Proteomes" id="UP001302429">
    <property type="component" value="Chromosome"/>
</dbReference>
<name>A0AA97F9M4_9SPHN</name>
<reference evidence="2 3" key="1">
    <citation type="submission" date="2023-10" db="EMBL/GenBank/DDBJ databases">
        <title>Complete genome sequence of a Sphingomonadaceae bacterium.</title>
        <authorList>
            <person name="Yan C."/>
        </authorList>
    </citation>
    <scope>NUCLEOTIDE SEQUENCE [LARGE SCALE GENOMIC DNA]</scope>
    <source>
        <strain evidence="2 3">SCSIO 66989</strain>
    </source>
</reference>
<dbReference type="AlphaFoldDB" id="A0AA97F9M4"/>
<dbReference type="KEGG" id="acoa:RB602_04960"/>
<protein>
    <submittedName>
        <fullName evidence="2">Uncharacterized protein</fullName>
    </submittedName>
</protein>
<keyword evidence="3" id="KW-1185">Reference proteome</keyword>
<gene>
    <name evidence="2" type="ORF">RB602_04960</name>
</gene>
<keyword evidence="1" id="KW-0472">Membrane</keyword>
<keyword evidence="1" id="KW-1133">Transmembrane helix</keyword>
<feature type="transmembrane region" description="Helical" evidence="1">
    <location>
        <begin position="70"/>
        <end position="93"/>
    </location>
</feature>
<evidence type="ECO:0000313" key="2">
    <source>
        <dbReference type="EMBL" id="WOE76071.1"/>
    </source>
</evidence>
<evidence type="ECO:0000313" key="3">
    <source>
        <dbReference type="Proteomes" id="UP001302429"/>
    </source>
</evidence>
<organism evidence="2 3">
    <name type="scientific">Alterisphingorhabdus coralli</name>
    <dbReference type="NCBI Taxonomy" id="3071408"/>
    <lineage>
        <taxon>Bacteria</taxon>
        <taxon>Pseudomonadati</taxon>
        <taxon>Pseudomonadota</taxon>
        <taxon>Alphaproteobacteria</taxon>
        <taxon>Sphingomonadales</taxon>
        <taxon>Sphingomonadaceae</taxon>
        <taxon>Alterisphingorhabdus (ex Yan et al. 2024)</taxon>
    </lineage>
</organism>
<feature type="transmembrane region" description="Helical" evidence="1">
    <location>
        <begin position="6"/>
        <end position="26"/>
    </location>
</feature>
<proteinExistence type="predicted"/>
<sequence length="118" mass="12646">MAAFRILLIVLLVTVVAYTVPVIANHGMNLMPPFFGAIGVMDWQGQFNLDFAGFLVLSGLWTAWRHHFSAAGLGLALLAASFGIPFLTIYLLVAIGKNPGDIIAVFAGPERAKAYRAA</sequence>
<keyword evidence="1" id="KW-0812">Transmembrane</keyword>